<comment type="caution">
    <text evidence="1">The sequence shown here is derived from an EMBL/GenBank/DDBJ whole genome shotgun (WGS) entry which is preliminary data.</text>
</comment>
<dbReference type="RefSeq" id="WP_135656378.1">
    <property type="nucleotide sequence ID" value="NZ_RQHF01000006.1"/>
</dbReference>
<name>A0ABY2NU83_9LEPT</name>
<dbReference type="EMBL" id="RQHF01000006">
    <property type="protein sequence ID" value="TGM61735.1"/>
    <property type="molecule type" value="Genomic_DNA"/>
</dbReference>
<dbReference type="Proteomes" id="UP000298112">
    <property type="component" value="Unassembled WGS sequence"/>
</dbReference>
<organism evidence="1 2">
    <name type="scientific">Leptospira vanthielii</name>
    <dbReference type="NCBI Taxonomy" id="293085"/>
    <lineage>
        <taxon>Bacteria</taxon>
        <taxon>Pseudomonadati</taxon>
        <taxon>Spirochaetota</taxon>
        <taxon>Spirochaetia</taxon>
        <taxon>Leptospirales</taxon>
        <taxon>Leptospiraceae</taxon>
        <taxon>Leptospira</taxon>
    </lineage>
</organism>
<keyword evidence="2" id="KW-1185">Reference proteome</keyword>
<reference evidence="2" key="1">
    <citation type="journal article" date="2019" name="PLoS Negl. Trop. Dis.">
        <title>Revisiting the worldwide diversity of Leptospira species in the environment.</title>
        <authorList>
            <person name="Vincent A.T."/>
            <person name="Schiettekatte O."/>
            <person name="Bourhy P."/>
            <person name="Veyrier F.J."/>
            <person name="Picardeau M."/>
        </authorList>
    </citation>
    <scope>NUCLEOTIDE SEQUENCE [LARGE SCALE GENOMIC DNA]</scope>
    <source>
        <strain evidence="2">201601955</strain>
    </source>
</reference>
<accession>A0ABY2NU83</accession>
<sequence length="140" mass="16889">MKSLIQTLQSVRSYNYLIENYFGKYLEDRGYKKFYEAKKNEYVFENDFRIVKINNDTHPSDYGFSVFLYNKLKKEQFTILIHIPNSTIDLDLKLKRNSFYALLSNKKAIESIETKKWHNNLKVFWIKETALDDRRIIRTA</sequence>
<proteinExistence type="predicted"/>
<evidence type="ECO:0000313" key="1">
    <source>
        <dbReference type="EMBL" id="TGM61735.1"/>
    </source>
</evidence>
<evidence type="ECO:0000313" key="2">
    <source>
        <dbReference type="Proteomes" id="UP000298112"/>
    </source>
</evidence>
<gene>
    <name evidence="1" type="ORF">EHQ95_00355</name>
</gene>
<protein>
    <submittedName>
        <fullName evidence="1">Uncharacterized protein</fullName>
    </submittedName>
</protein>